<gene>
    <name evidence="1" type="ORF">PCS_01895</name>
</gene>
<protein>
    <submittedName>
        <fullName evidence="1">Uncharacterized protein</fullName>
    </submittedName>
</protein>
<sequence>MIKTELRQCTRICQGDIFKNVETIESAKEESGILTINKLIFPYVYVLTQDCDLLQDFDNKEKCKNGGKDNQDKYLISVLVAPIYNAEHFISGTHLSELGIKSRPIDWKRSEGNNIRNNEVSRYHYLEFSKNVEIVNSIIDFKHYFSVHTETLLSEKSDKYICTVDVLYRENISHRFSSYLSRIGLPG</sequence>
<organism evidence="1 2">
    <name type="scientific">Desulfocurvibacter africanus PCS</name>
    <dbReference type="NCBI Taxonomy" id="1262666"/>
    <lineage>
        <taxon>Bacteria</taxon>
        <taxon>Pseudomonadati</taxon>
        <taxon>Thermodesulfobacteriota</taxon>
        <taxon>Desulfovibrionia</taxon>
        <taxon>Desulfovibrionales</taxon>
        <taxon>Desulfovibrionaceae</taxon>
        <taxon>Desulfocurvibacter</taxon>
    </lineage>
</organism>
<name>M5PSN7_DESAF</name>
<evidence type="ECO:0000313" key="1">
    <source>
        <dbReference type="EMBL" id="EMG37382.1"/>
    </source>
</evidence>
<dbReference type="OrthoDB" id="1496213at2"/>
<reference evidence="1 2" key="1">
    <citation type="journal article" date="2013" name="Genome Announc.">
        <title>Draft Genome Sequence for Desulfovibrio africanus Strain PCS.</title>
        <authorList>
            <person name="Brown S.D."/>
            <person name="Utturkar S.M."/>
            <person name="Arkin A.P."/>
            <person name="Deutschbauer A.M."/>
            <person name="Elias D.A."/>
            <person name="Hazen T.C."/>
            <person name="Chakraborty R."/>
        </authorList>
    </citation>
    <scope>NUCLEOTIDE SEQUENCE [LARGE SCALE GENOMIC DNA]</scope>
    <source>
        <strain evidence="1 2">PCS</strain>
    </source>
</reference>
<proteinExistence type="predicted"/>
<comment type="caution">
    <text evidence="1">The sequence shown here is derived from an EMBL/GenBank/DDBJ whole genome shotgun (WGS) entry which is preliminary data.</text>
</comment>
<dbReference type="AlphaFoldDB" id="M5PSN7"/>
<accession>M5PSN7</accession>
<evidence type="ECO:0000313" key="2">
    <source>
        <dbReference type="Proteomes" id="UP000011922"/>
    </source>
</evidence>
<dbReference type="RefSeq" id="WP_005986507.1">
    <property type="nucleotide sequence ID" value="NZ_AOSV01000019.1"/>
</dbReference>
<dbReference type="Proteomes" id="UP000011922">
    <property type="component" value="Unassembled WGS sequence"/>
</dbReference>
<dbReference type="EMBL" id="AOSV01000019">
    <property type="protein sequence ID" value="EMG37382.1"/>
    <property type="molecule type" value="Genomic_DNA"/>
</dbReference>